<name>A0A4R0SBG8_BIFLL</name>
<gene>
    <name evidence="2" type="ORF">MCC10004_0344</name>
</gene>
<dbReference type="Pfam" id="PF13676">
    <property type="entry name" value="TIR_2"/>
    <property type="match status" value="1"/>
</dbReference>
<dbReference type="EMBL" id="SHPO01000007">
    <property type="protein sequence ID" value="TCD79150.1"/>
    <property type="molecule type" value="Genomic_DNA"/>
</dbReference>
<dbReference type="Pfam" id="PF13173">
    <property type="entry name" value="AAA_14"/>
    <property type="match status" value="1"/>
</dbReference>
<accession>A0A4R0SBG8</accession>
<dbReference type="PROSITE" id="PS50104">
    <property type="entry name" value="TIR"/>
    <property type="match status" value="1"/>
</dbReference>
<dbReference type="SUPFAM" id="SSF52200">
    <property type="entry name" value="Toll/Interleukin receptor TIR domain"/>
    <property type="match status" value="1"/>
</dbReference>
<proteinExistence type="predicted"/>
<dbReference type="RefSeq" id="WP_131218768.1">
    <property type="nucleotide sequence ID" value="NZ_SHPO01000007.1"/>
</dbReference>
<comment type="caution">
    <text evidence="2">The sequence shown here is derived from an EMBL/GenBank/DDBJ whole genome shotgun (WGS) entry which is preliminary data.</text>
</comment>
<organism evidence="2 3">
    <name type="scientific">Bifidobacterium longum subsp. longum</name>
    <dbReference type="NCBI Taxonomy" id="1679"/>
    <lineage>
        <taxon>Bacteria</taxon>
        <taxon>Bacillati</taxon>
        <taxon>Actinomycetota</taxon>
        <taxon>Actinomycetes</taxon>
        <taxon>Bifidobacteriales</taxon>
        <taxon>Bifidobacteriaceae</taxon>
        <taxon>Bifidobacterium</taxon>
    </lineage>
</organism>
<evidence type="ECO:0000313" key="3">
    <source>
        <dbReference type="Proteomes" id="UP000293475"/>
    </source>
</evidence>
<dbReference type="InterPro" id="IPR000157">
    <property type="entry name" value="TIR_dom"/>
</dbReference>
<dbReference type="Pfam" id="PF13635">
    <property type="entry name" value="DUF4143"/>
    <property type="match status" value="1"/>
</dbReference>
<dbReference type="Gene3D" id="3.40.50.10140">
    <property type="entry name" value="Toll/interleukin-1 receptor homology (TIR) domain"/>
    <property type="match status" value="1"/>
</dbReference>
<dbReference type="SUPFAM" id="SSF52540">
    <property type="entry name" value="P-loop containing nucleoside triphosphate hydrolases"/>
    <property type="match status" value="1"/>
</dbReference>
<dbReference type="InterPro" id="IPR041682">
    <property type="entry name" value="AAA_14"/>
</dbReference>
<protein>
    <submittedName>
        <fullName evidence="2">ATPase, AAA superfamily</fullName>
    </submittedName>
</protein>
<feature type="domain" description="TIR" evidence="1">
    <location>
        <begin position="478"/>
        <end position="637"/>
    </location>
</feature>
<reference evidence="2 3" key="1">
    <citation type="journal article" date="2018" name="Sci. Rep.">
        <title>Genomic diversity and distribution of Bifidobacterium longum subsp. longum across the human lifespan.</title>
        <authorList>
            <person name="Odamaki T."/>
            <person name="Bottacini F."/>
            <person name="Kato K."/>
            <person name="Mitsuyama E."/>
            <person name="Yoshida K."/>
            <person name="Horigome A."/>
            <person name="Xiao J.Z."/>
            <person name="van Sinderen D."/>
        </authorList>
    </citation>
    <scope>NUCLEOTIDE SEQUENCE [LARGE SCALE GENOMIC DNA]</scope>
    <source>
        <strain evidence="2 3">MCC10004</strain>
    </source>
</reference>
<dbReference type="PANTHER" id="PTHR43566">
    <property type="entry name" value="CONSERVED PROTEIN"/>
    <property type="match status" value="1"/>
</dbReference>
<dbReference type="AlphaFoldDB" id="A0A4R0SBG8"/>
<dbReference type="PANTHER" id="PTHR43566:SF2">
    <property type="entry name" value="DUF4143 DOMAIN-CONTAINING PROTEIN"/>
    <property type="match status" value="1"/>
</dbReference>
<dbReference type="GO" id="GO:0007165">
    <property type="term" value="P:signal transduction"/>
    <property type="evidence" value="ECO:0007669"/>
    <property type="project" value="InterPro"/>
</dbReference>
<dbReference type="InterPro" id="IPR035897">
    <property type="entry name" value="Toll_tir_struct_dom_sf"/>
</dbReference>
<dbReference type="InterPro" id="IPR025420">
    <property type="entry name" value="DUF4143"/>
</dbReference>
<sequence length="837" mass="93972">MLFFYHIKYHFFYTACDKLINMIPSNVRYVTRPLAQVLRQCPSKVAVLEGARAVGKTMLVQTELPDGYHYETLADKRTFEYASSHLDEWVDSLPTPCIIDEAQRIPDLPLSVKGVIDKQTGSTPFFILTGSASITRDGLDGQDPLTRRSLRYTLYPLTRREINKNTDTSIIDLLWNGTPNANYHSETNRDTLARYMTVGGFPSYAMPSIPIAESDLRFSVKTDIDNVLGDTILPGERLDKAIADSILKELLAVPGGILNVKRISDTIHSNPSTIERYISIFMRRFLISALPNLRSAPGKQLFTRAKIHPVDTSFSVETIRQSGRDFHNDRVLFGELFESFAVNQIIPEIQWSDIHPDAFYWRETGNKPKEVDLVLLHDNQLVALEMKSNNTVDRKDFSGIAALRDSDKRFHRGYVLYTGDKVQQFTNNIWALPISSLWDSDGFQTATSDAEHYSLSIPSVLPIRPSDTNVAAHANAPTDANLFLSYCHADNDHLKGAILQFVNDIIDEYNYETSNTLGLFVDKTSINWGEDWRQALDRGIGNANIILPIITPRYVRSEACRKELLDFNTRVTEHGPNRILPLMLQSIDGMTGISDRDPVWDIAHNRQYLPVGDLRLMSAEDRQKRILEIVKELRAVIEDITAQSQSDGTSESVVSKFKGDNTPDLLSAWNEIEKLTPQVNVGAQEFAVSFQNISKTLSTHPAPANGNASVYSSWAIQLSEQLQPDIDSLNKASDNLSELWNNAYAVMSQYVGFIQGLPQGALRNSQIDSMGATFDGLRTSLSMPPEVTQMLSLIRMLGNFARPLRPFADAVNQSFNVIENMGTMTAALQNQLDRIPR</sequence>
<dbReference type="InterPro" id="IPR027417">
    <property type="entry name" value="P-loop_NTPase"/>
</dbReference>
<evidence type="ECO:0000313" key="2">
    <source>
        <dbReference type="EMBL" id="TCD79150.1"/>
    </source>
</evidence>
<evidence type="ECO:0000259" key="1">
    <source>
        <dbReference type="PROSITE" id="PS50104"/>
    </source>
</evidence>
<dbReference type="Proteomes" id="UP000293475">
    <property type="component" value="Unassembled WGS sequence"/>
</dbReference>